<organism evidence="1 2">
    <name type="scientific">Pseudomonas chlororaphis</name>
    <dbReference type="NCBI Taxonomy" id="587753"/>
    <lineage>
        <taxon>Bacteria</taxon>
        <taxon>Pseudomonadati</taxon>
        <taxon>Pseudomonadota</taxon>
        <taxon>Gammaproteobacteria</taxon>
        <taxon>Pseudomonadales</taxon>
        <taxon>Pseudomonadaceae</taxon>
        <taxon>Pseudomonas</taxon>
    </lineage>
</organism>
<dbReference type="Proteomes" id="UP000185578">
    <property type="component" value="Unassembled WGS sequence"/>
</dbReference>
<dbReference type="OrthoDB" id="6886331at2"/>
<evidence type="ECO:0000313" key="2">
    <source>
        <dbReference type="Proteomes" id="UP000185578"/>
    </source>
</evidence>
<accession>A0A1Q8EKF4</accession>
<dbReference type="EMBL" id="MSCT01000020">
    <property type="protein sequence ID" value="OLF52281.1"/>
    <property type="molecule type" value="Genomic_DNA"/>
</dbReference>
<name>A0A1Q8EKF4_9PSED</name>
<evidence type="ECO:0000313" key="1">
    <source>
        <dbReference type="EMBL" id="OLF52281.1"/>
    </source>
</evidence>
<proteinExistence type="predicted"/>
<protein>
    <submittedName>
        <fullName evidence="1">Uncharacterized protein</fullName>
    </submittedName>
</protein>
<comment type="caution">
    <text evidence="1">The sequence shown here is derived from an EMBL/GenBank/DDBJ whole genome shotgun (WGS) entry which is preliminary data.</text>
</comment>
<reference evidence="1 2" key="1">
    <citation type="submission" date="2016-12" db="EMBL/GenBank/DDBJ databases">
        <authorList>
            <person name="Song W.-J."/>
            <person name="Kurnit D.M."/>
        </authorList>
    </citation>
    <scope>NUCLEOTIDE SEQUENCE [LARGE SCALE GENOMIC DNA]</scope>
    <source>
        <strain evidence="1 2">PCL1601</strain>
    </source>
</reference>
<dbReference type="AlphaFoldDB" id="A0A1Q8EKF4"/>
<gene>
    <name evidence="1" type="ORF">BTN82_24855</name>
</gene>
<sequence>MSAALGLMFVLLYLWTFNLVDYELEGASVESLTGTVRYVDSGGMLVQDDDSGEYTRLRMIRGISYFKSDKGRLQGRTLEFTRLRDAILTCALDGQELCVAQCSSAAQCLERRREREAPLGLPLAAFGISLVCLGLHRGRRRPSASGADSL</sequence>